<feature type="transmembrane region" description="Helical" evidence="19">
    <location>
        <begin position="114"/>
        <end position="137"/>
    </location>
</feature>
<feature type="transmembrane region" description="Helical" evidence="19">
    <location>
        <begin position="207"/>
        <end position="224"/>
    </location>
</feature>
<keyword evidence="11 19" id="KW-0460">Magnesium</keyword>
<keyword evidence="8 19" id="KW-0169">Cobalamin biosynthesis</keyword>
<reference evidence="20 21" key="1">
    <citation type="submission" date="2018-09" db="EMBL/GenBank/DDBJ databases">
        <title>Marinorhizobium profundi gen. nov., sp. nov., isolated from a deep-sea sediment sample from the New Britain Trench and proposal of Marinorhizobiaceae fam. nov. in the order Rhizobiales of the class Alphaproteobacteria.</title>
        <authorList>
            <person name="Cao J."/>
        </authorList>
    </citation>
    <scope>NUCLEOTIDE SEQUENCE [LARGE SCALE GENOMIC DNA]</scope>
    <source>
        <strain evidence="20 21">WS11</strain>
    </source>
</reference>
<accession>A0A3S9B468</accession>
<dbReference type="GO" id="GO:0009236">
    <property type="term" value="P:cobalamin biosynthetic process"/>
    <property type="evidence" value="ECO:0007669"/>
    <property type="project" value="UniProtKB-UniRule"/>
</dbReference>
<dbReference type="RefSeq" id="WP_126010026.1">
    <property type="nucleotide sequence ID" value="NZ_CP032509.1"/>
</dbReference>
<keyword evidence="13 19" id="KW-0472">Membrane</keyword>
<organism evidence="20 21">
    <name type="scientific">Georhizobium profundi</name>
    <dbReference type="NCBI Taxonomy" id="2341112"/>
    <lineage>
        <taxon>Bacteria</taxon>
        <taxon>Pseudomonadati</taxon>
        <taxon>Pseudomonadota</taxon>
        <taxon>Alphaproteobacteria</taxon>
        <taxon>Hyphomicrobiales</taxon>
        <taxon>Rhizobiaceae</taxon>
        <taxon>Georhizobium</taxon>
    </lineage>
</organism>
<evidence type="ECO:0000313" key="20">
    <source>
        <dbReference type="EMBL" id="AZN71713.1"/>
    </source>
</evidence>
<feature type="transmembrane region" description="Helical" evidence="19">
    <location>
        <begin position="41"/>
        <end position="74"/>
    </location>
</feature>
<evidence type="ECO:0000256" key="13">
    <source>
        <dbReference type="ARBA" id="ARBA00023136"/>
    </source>
</evidence>
<keyword evidence="7 19" id="KW-1003">Cell membrane</keyword>
<evidence type="ECO:0000256" key="17">
    <source>
        <dbReference type="ARBA" id="ARBA00048623"/>
    </source>
</evidence>
<sequence length="258" mass="26398">MRAFIDDIARSIAFLSRLPVPARHFHGDDHSLSRTVRAFPIAGAIIALPVALIAAALAIIVAPSFLAASLIVGLQLMITGALHEDGLADTADGLGAGRDRERALAIMKDSRTGVFGVVALVNTLLVRVAALATLVVILPPEALALALIAIATASRAAMVWHWHMLPPARSDGLAVSMGRPAPKSARLALFLGALVALPLLPIAAGPIAALVAVACALAAFFVFTGSTRTRLGGATGDTIGATQQLVEVALLAGLALCL</sequence>
<evidence type="ECO:0000256" key="7">
    <source>
        <dbReference type="ARBA" id="ARBA00022475"/>
    </source>
</evidence>
<keyword evidence="10 19" id="KW-0812">Transmembrane</keyword>
<dbReference type="OrthoDB" id="9794626at2"/>
<keyword evidence="12 19" id="KW-1133">Transmembrane helix</keyword>
<evidence type="ECO:0000313" key="21">
    <source>
        <dbReference type="Proteomes" id="UP000268192"/>
    </source>
</evidence>
<evidence type="ECO:0000256" key="10">
    <source>
        <dbReference type="ARBA" id="ARBA00022692"/>
    </source>
</evidence>
<evidence type="ECO:0000256" key="14">
    <source>
        <dbReference type="ARBA" id="ARBA00025228"/>
    </source>
</evidence>
<evidence type="ECO:0000256" key="3">
    <source>
        <dbReference type="ARBA" id="ARBA00004663"/>
    </source>
</evidence>
<proteinExistence type="inferred from homology"/>
<dbReference type="Pfam" id="PF02654">
    <property type="entry name" value="CobS"/>
    <property type="match status" value="1"/>
</dbReference>
<evidence type="ECO:0000256" key="19">
    <source>
        <dbReference type="HAMAP-Rule" id="MF_00719"/>
    </source>
</evidence>
<dbReference type="GO" id="GO:0051073">
    <property type="term" value="F:adenosylcobinamide-GDP ribazoletransferase activity"/>
    <property type="evidence" value="ECO:0007669"/>
    <property type="project" value="UniProtKB-UniRule"/>
</dbReference>
<evidence type="ECO:0000256" key="16">
    <source>
        <dbReference type="ARBA" id="ARBA00032853"/>
    </source>
</evidence>
<dbReference type="KEGG" id="abaw:D5400_10880"/>
<comment type="pathway">
    <text evidence="3 19">Cofactor biosynthesis; adenosylcobalamin biosynthesis; adenosylcobalamin from cob(II)yrinate a,c-diamide: step 7/7.</text>
</comment>
<evidence type="ECO:0000256" key="18">
    <source>
        <dbReference type="ARBA" id="ARBA00049504"/>
    </source>
</evidence>
<dbReference type="EC" id="2.7.8.26" evidence="5 19"/>
<dbReference type="Proteomes" id="UP000268192">
    <property type="component" value="Chromosome"/>
</dbReference>
<comment type="subcellular location">
    <subcellularLocation>
        <location evidence="2 19">Cell membrane</location>
        <topology evidence="2 19">Multi-pass membrane protein</topology>
    </subcellularLocation>
</comment>
<name>A0A3S9B468_9HYPH</name>
<comment type="catalytic activity">
    <reaction evidence="18 19">
        <text>alpha-ribazole 5'-phosphate + adenosylcob(III)inamide-GDP = adenosylcob(III)alamin 5'-phosphate + GMP + H(+)</text>
        <dbReference type="Rhea" id="RHEA:23560"/>
        <dbReference type="ChEBI" id="CHEBI:15378"/>
        <dbReference type="ChEBI" id="CHEBI:57918"/>
        <dbReference type="ChEBI" id="CHEBI:58115"/>
        <dbReference type="ChEBI" id="CHEBI:60487"/>
        <dbReference type="ChEBI" id="CHEBI:60493"/>
        <dbReference type="EC" id="2.7.8.26"/>
    </reaction>
</comment>
<evidence type="ECO:0000256" key="2">
    <source>
        <dbReference type="ARBA" id="ARBA00004651"/>
    </source>
</evidence>
<dbReference type="InterPro" id="IPR003805">
    <property type="entry name" value="CobS"/>
</dbReference>
<dbReference type="GO" id="GO:0005886">
    <property type="term" value="C:plasma membrane"/>
    <property type="evidence" value="ECO:0007669"/>
    <property type="project" value="UniProtKB-SubCell"/>
</dbReference>
<dbReference type="NCBIfam" id="TIGR00317">
    <property type="entry name" value="cobS"/>
    <property type="match status" value="1"/>
</dbReference>
<evidence type="ECO:0000256" key="12">
    <source>
        <dbReference type="ARBA" id="ARBA00022989"/>
    </source>
</evidence>
<evidence type="ECO:0000256" key="4">
    <source>
        <dbReference type="ARBA" id="ARBA00010561"/>
    </source>
</evidence>
<protein>
    <recommendedName>
        <fullName evidence="6 19">Adenosylcobinamide-GDP ribazoletransferase</fullName>
        <ecNumber evidence="5 19">2.7.8.26</ecNumber>
    </recommendedName>
    <alternativeName>
        <fullName evidence="16 19">Cobalamin synthase</fullName>
    </alternativeName>
    <alternativeName>
        <fullName evidence="15 19">Cobalamin-5'-phosphate synthase</fullName>
    </alternativeName>
</protein>
<keyword evidence="21" id="KW-1185">Reference proteome</keyword>
<dbReference type="EMBL" id="CP032509">
    <property type="protein sequence ID" value="AZN71713.1"/>
    <property type="molecule type" value="Genomic_DNA"/>
</dbReference>
<dbReference type="AlphaFoldDB" id="A0A3S9B468"/>
<gene>
    <name evidence="19 20" type="primary">cobS</name>
    <name evidence="20" type="ORF">D5400_10880</name>
</gene>
<evidence type="ECO:0000256" key="5">
    <source>
        <dbReference type="ARBA" id="ARBA00013200"/>
    </source>
</evidence>
<dbReference type="PANTHER" id="PTHR34148">
    <property type="entry name" value="ADENOSYLCOBINAMIDE-GDP RIBAZOLETRANSFERASE"/>
    <property type="match status" value="1"/>
</dbReference>
<dbReference type="PANTHER" id="PTHR34148:SF1">
    <property type="entry name" value="ADENOSYLCOBINAMIDE-GDP RIBAZOLETRANSFERASE"/>
    <property type="match status" value="1"/>
</dbReference>
<evidence type="ECO:0000256" key="11">
    <source>
        <dbReference type="ARBA" id="ARBA00022842"/>
    </source>
</evidence>
<comment type="function">
    <text evidence="14 19">Joins adenosylcobinamide-GDP and alpha-ribazole to generate adenosylcobalamin (Ado-cobalamin). Also synthesizes adenosylcobalamin 5'-phosphate from adenosylcobinamide-GDP and alpha-ribazole 5'-phosphate.</text>
</comment>
<evidence type="ECO:0000256" key="6">
    <source>
        <dbReference type="ARBA" id="ARBA00015850"/>
    </source>
</evidence>
<comment type="catalytic activity">
    <reaction evidence="17 19">
        <text>alpha-ribazole + adenosylcob(III)inamide-GDP = adenosylcob(III)alamin + GMP + H(+)</text>
        <dbReference type="Rhea" id="RHEA:16049"/>
        <dbReference type="ChEBI" id="CHEBI:10329"/>
        <dbReference type="ChEBI" id="CHEBI:15378"/>
        <dbReference type="ChEBI" id="CHEBI:18408"/>
        <dbReference type="ChEBI" id="CHEBI:58115"/>
        <dbReference type="ChEBI" id="CHEBI:60487"/>
        <dbReference type="EC" id="2.7.8.26"/>
    </reaction>
</comment>
<evidence type="ECO:0000256" key="8">
    <source>
        <dbReference type="ARBA" id="ARBA00022573"/>
    </source>
</evidence>
<dbReference type="GO" id="GO:0008818">
    <property type="term" value="F:cobalamin 5'-phosphate synthase activity"/>
    <property type="evidence" value="ECO:0007669"/>
    <property type="project" value="UniProtKB-UniRule"/>
</dbReference>
<dbReference type="UniPathway" id="UPA00148">
    <property type="reaction ID" value="UER00238"/>
</dbReference>
<dbReference type="HAMAP" id="MF_00719">
    <property type="entry name" value="CobS"/>
    <property type="match status" value="1"/>
</dbReference>
<evidence type="ECO:0000256" key="15">
    <source>
        <dbReference type="ARBA" id="ARBA00032605"/>
    </source>
</evidence>
<evidence type="ECO:0000256" key="1">
    <source>
        <dbReference type="ARBA" id="ARBA00001946"/>
    </source>
</evidence>
<comment type="similarity">
    <text evidence="4 19">Belongs to the CobS family.</text>
</comment>
<keyword evidence="9 19" id="KW-0808">Transferase</keyword>
<evidence type="ECO:0000256" key="9">
    <source>
        <dbReference type="ARBA" id="ARBA00022679"/>
    </source>
</evidence>
<comment type="cofactor">
    <cofactor evidence="1 19">
        <name>Mg(2+)</name>
        <dbReference type="ChEBI" id="CHEBI:18420"/>
    </cofactor>
</comment>
<feature type="transmembrane region" description="Helical" evidence="19">
    <location>
        <begin position="143"/>
        <end position="163"/>
    </location>
</feature>